<keyword evidence="2" id="KW-0282">Flagellum</keyword>
<reference evidence="2" key="1">
    <citation type="submission" date="2011-05" db="EMBL/GenBank/DDBJ databases">
        <title>Complete sequence of chromosome of Methanothermococcus okinawensis IH1.</title>
        <authorList>
            <consortium name="US DOE Joint Genome Institute"/>
            <person name="Lucas S."/>
            <person name="Han J."/>
            <person name="Lapidus A."/>
            <person name="Cheng J.-F."/>
            <person name="Goodwin L."/>
            <person name="Pitluck S."/>
            <person name="Peters L."/>
            <person name="Mikhailova N."/>
            <person name="Held B."/>
            <person name="Han C."/>
            <person name="Tapia R."/>
            <person name="Land M."/>
            <person name="Hauser L."/>
            <person name="Kyrpides N."/>
            <person name="Ivanova N."/>
            <person name="Pagani I."/>
            <person name="Sieprawska-Lupa M."/>
            <person name="Takai K."/>
            <person name="Miyazaki J."/>
            <person name="Whitman W."/>
            <person name="Woyke T."/>
        </authorList>
    </citation>
    <scope>NUCLEOTIDE SEQUENCE [LARGE SCALE GENOMIC DNA]</scope>
    <source>
        <strain evidence="2">IH1</strain>
    </source>
</reference>
<evidence type="ECO:0000313" key="3">
    <source>
        <dbReference type="Proteomes" id="UP000009296"/>
    </source>
</evidence>
<accession>F8AMQ6</accession>
<name>F8AMQ6_METOI</name>
<dbReference type="HOGENOM" id="CLU_134827_1_0_2"/>
<dbReference type="PANTHER" id="PTHR42200:SF1">
    <property type="entry name" value="FLAGELLA-RELATED PROTEIN G-RELATED"/>
    <property type="match status" value="1"/>
</dbReference>
<dbReference type="PANTHER" id="PTHR42200">
    <property type="entry name" value="ARCHAEAL FLAGELLA-RELATED PROTEIN F-RELATED"/>
    <property type="match status" value="1"/>
</dbReference>
<dbReference type="GO" id="GO:0005198">
    <property type="term" value="F:structural molecule activity"/>
    <property type="evidence" value="ECO:0007669"/>
    <property type="project" value="InterPro"/>
</dbReference>
<dbReference type="Pfam" id="PF01917">
    <property type="entry name" value="Flagellin_arch-type"/>
    <property type="match status" value="1"/>
</dbReference>
<gene>
    <name evidence="2" type="ordered locus">Metok_0916</name>
</gene>
<evidence type="ECO:0000256" key="1">
    <source>
        <dbReference type="SAM" id="Phobius"/>
    </source>
</evidence>
<keyword evidence="3" id="KW-1185">Reference proteome</keyword>
<organism evidence="2 3">
    <name type="scientific">Methanothermococcus okinawensis (strain DSM 14208 / JCM 11175 / IH1)</name>
    <dbReference type="NCBI Taxonomy" id="647113"/>
    <lineage>
        <taxon>Archaea</taxon>
        <taxon>Methanobacteriati</taxon>
        <taxon>Methanobacteriota</taxon>
        <taxon>Methanomada group</taxon>
        <taxon>Methanococci</taxon>
        <taxon>Methanococcales</taxon>
        <taxon>Methanococcaceae</taxon>
        <taxon>Methanothermococcus</taxon>
    </lineage>
</organism>
<dbReference type="eggNOG" id="arCOG01822">
    <property type="taxonomic scope" value="Archaea"/>
</dbReference>
<dbReference type="STRING" id="647113.Metok_0916"/>
<proteinExistence type="predicted"/>
<dbReference type="AlphaFoldDB" id="F8AMQ6"/>
<dbReference type="KEGG" id="mok:Metok_0916"/>
<keyword evidence="2" id="KW-0969">Cilium</keyword>
<keyword evidence="2" id="KW-0966">Cell projection</keyword>
<dbReference type="InterPro" id="IPR002774">
    <property type="entry name" value="Flagellin_arc-type"/>
</dbReference>
<evidence type="ECO:0000313" key="2">
    <source>
        <dbReference type="EMBL" id="AEH06887.1"/>
    </source>
</evidence>
<keyword evidence="1" id="KW-0472">Membrane</keyword>
<dbReference type="Proteomes" id="UP000009296">
    <property type="component" value="Chromosome"/>
</dbReference>
<sequence>MFLVLILGDLMASNVFSEIIIFVSVLIIAASVSGILATSTHKLSIGINNKGDILSSKLSQDFEIINDPADIPRNQSTGIISVYIKNTGKTPITFNKGVLTVLIDGDIKSINSTTVVDDSSSNELLNPSKVGKIDVNYNTTGYHRIKVVSENGVARTLKVDIQ</sequence>
<dbReference type="GO" id="GO:0097588">
    <property type="term" value="P:archaeal or bacterial-type flagellum-dependent cell motility"/>
    <property type="evidence" value="ECO:0007669"/>
    <property type="project" value="InterPro"/>
</dbReference>
<feature type="transmembrane region" description="Helical" evidence="1">
    <location>
        <begin position="15"/>
        <end position="37"/>
    </location>
</feature>
<keyword evidence="1" id="KW-0812">Transmembrane</keyword>
<keyword evidence="1" id="KW-1133">Transmembrane helix</keyword>
<protein>
    <submittedName>
        <fullName evidence="2">Flagellin</fullName>
    </submittedName>
</protein>
<dbReference type="EMBL" id="CP002792">
    <property type="protein sequence ID" value="AEH06887.1"/>
    <property type="molecule type" value="Genomic_DNA"/>
</dbReference>